<dbReference type="InterPro" id="IPR036068">
    <property type="entry name" value="Nicotinate_pribotase-like_C"/>
</dbReference>
<comment type="pathway">
    <text evidence="2">Cofactor biosynthesis; NAD(+) biosynthesis; nicotinate D-ribonucleotide from quinolinate: step 1/1.</text>
</comment>
<dbReference type="GO" id="GO:0034213">
    <property type="term" value="P:quinolinate catabolic process"/>
    <property type="evidence" value="ECO:0007669"/>
    <property type="project" value="TreeGrafter"/>
</dbReference>
<keyword evidence="7 12" id="KW-0328">Glycosyltransferase</keyword>
<dbReference type="SUPFAM" id="SSF51690">
    <property type="entry name" value="Nicotinate/Quinolinate PRTase C-terminal domain-like"/>
    <property type="match status" value="1"/>
</dbReference>
<dbReference type="Pfam" id="PF02749">
    <property type="entry name" value="QRPTase_N"/>
    <property type="match status" value="1"/>
</dbReference>
<evidence type="ECO:0000256" key="2">
    <source>
        <dbReference type="ARBA" id="ARBA00004893"/>
    </source>
</evidence>
<gene>
    <name evidence="16" type="primary">nadC</name>
    <name evidence="16" type="ORF">HRbin17_01425</name>
</gene>
<feature type="binding site" evidence="13">
    <location>
        <position position="165"/>
    </location>
    <ligand>
        <name>substrate</name>
    </ligand>
</feature>
<dbReference type="NCBIfam" id="TIGR00078">
    <property type="entry name" value="nadC"/>
    <property type="match status" value="1"/>
</dbReference>
<evidence type="ECO:0000256" key="12">
    <source>
        <dbReference type="PIRNR" id="PIRNR006250"/>
    </source>
</evidence>
<organism evidence="16 17">
    <name type="scientific">Candidatus Fervidibacter japonicus</name>
    <dbReference type="NCBI Taxonomy" id="2035412"/>
    <lineage>
        <taxon>Bacteria</taxon>
        <taxon>Candidatus Fervidibacterota</taxon>
        <taxon>Candidatus Fervidibacter</taxon>
    </lineage>
</organism>
<feature type="binding site" evidence="13">
    <location>
        <position position="195"/>
    </location>
    <ligand>
        <name>substrate</name>
    </ligand>
</feature>
<evidence type="ECO:0000256" key="9">
    <source>
        <dbReference type="ARBA" id="ARBA00033102"/>
    </source>
</evidence>
<dbReference type="SUPFAM" id="SSF54675">
    <property type="entry name" value="Nicotinate/Quinolinate PRTase N-terminal domain-like"/>
    <property type="match status" value="1"/>
</dbReference>
<feature type="binding site" evidence="13">
    <location>
        <position position="155"/>
    </location>
    <ligand>
        <name>substrate</name>
    </ligand>
</feature>
<dbReference type="PANTHER" id="PTHR32179">
    <property type="entry name" value="NICOTINATE-NUCLEOTIDE PYROPHOSPHORYLASE [CARBOXYLATING]"/>
    <property type="match status" value="1"/>
</dbReference>
<feature type="binding site" evidence="13">
    <location>
        <begin position="131"/>
        <end position="133"/>
    </location>
    <ligand>
        <name>substrate</name>
    </ligand>
</feature>
<evidence type="ECO:0000256" key="5">
    <source>
        <dbReference type="ARBA" id="ARBA00011944"/>
    </source>
</evidence>
<dbReference type="GO" id="GO:0004514">
    <property type="term" value="F:nicotinate-nucleotide diphosphorylase (carboxylating) activity"/>
    <property type="evidence" value="ECO:0007669"/>
    <property type="project" value="UniProtKB-EC"/>
</dbReference>
<comment type="catalytic activity">
    <reaction evidence="10">
        <text>nicotinate beta-D-ribonucleotide + CO2 + diphosphate = quinolinate + 5-phospho-alpha-D-ribose 1-diphosphate + 2 H(+)</text>
        <dbReference type="Rhea" id="RHEA:12733"/>
        <dbReference type="ChEBI" id="CHEBI:15378"/>
        <dbReference type="ChEBI" id="CHEBI:16526"/>
        <dbReference type="ChEBI" id="CHEBI:29959"/>
        <dbReference type="ChEBI" id="CHEBI:33019"/>
        <dbReference type="ChEBI" id="CHEBI:57502"/>
        <dbReference type="ChEBI" id="CHEBI:58017"/>
        <dbReference type="EC" id="2.4.2.19"/>
    </reaction>
</comment>
<evidence type="ECO:0000256" key="3">
    <source>
        <dbReference type="ARBA" id="ARBA00009400"/>
    </source>
</evidence>
<evidence type="ECO:0000256" key="13">
    <source>
        <dbReference type="PIRSR" id="PIRSR006250-1"/>
    </source>
</evidence>
<dbReference type="InterPro" id="IPR037128">
    <property type="entry name" value="Quinolinate_PRibosylTase_N_sf"/>
</dbReference>
<protein>
    <recommendedName>
        <fullName evidence="11">Probable nicotinate-nucleotide pyrophosphorylase [carboxylating]</fullName>
        <ecNumber evidence="5">2.4.2.19</ecNumber>
    </recommendedName>
    <alternativeName>
        <fullName evidence="9">Quinolinate phosphoribosyltransferase [decarboxylating]</fullName>
    </alternativeName>
</protein>
<name>A0A2H5XCJ6_9BACT</name>
<dbReference type="PANTHER" id="PTHR32179:SF3">
    <property type="entry name" value="NICOTINATE-NUCLEOTIDE PYROPHOSPHORYLASE [CARBOXYLATING]"/>
    <property type="match status" value="1"/>
</dbReference>
<evidence type="ECO:0000256" key="10">
    <source>
        <dbReference type="ARBA" id="ARBA00047445"/>
    </source>
</evidence>
<evidence type="ECO:0000256" key="8">
    <source>
        <dbReference type="ARBA" id="ARBA00022679"/>
    </source>
</evidence>
<sequence length="285" mass="30700">MLDAQWVRHLVERALSEDAPSGDVTTEAIVHADDQGVGILIAKSDGVICGLAIAQMVFTALDSDARFTARVADGDRVAAGMTIAQVQGRLRALLTGERTALNFLQRLSGIATLTRRFVDKVAPYGVRIADTRKTTPTLRLLEKYAVRCGGGVNHRFGLSDGVLIKDNHIRVAGSLTEAVRRVRSSVHHLLRIEVEAQSVDQVREALACNVDAILLDNLGVDEVQEAVEIVRAWSEQMHQPRPLLEVSGGVSLETVEAFARTGVDLISVGALTHSASALDISLEVT</sequence>
<feature type="binding site" evidence="13">
    <location>
        <position position="216"/>
    </location>
    <ligand>
        <name>substrate</name>
    </ligand>
</feature>
<dbReference type="FunFam" id="3.20.20.70:FF:000030">
    <property type="entry name" value="Nicotinate-nucleotide pyrophosphorylase, carboxylating"/>
    <property type="match status" value="1"/>
</dbReference>
<evidence type="ECO:0000256" key="6">
    <source>
        <dbReference type="ARBA" id="ARBA00022642"/>
    </source>
</evidence>
<evidence type="ECO:0000256" key="1">
    <source>
        <dbReference type="ARBA" id="ARBA00003237"/>
    </source>
</evidence>
<proteinExistence type="inferred from homology"/>
<evidence type="ECO:0000313" key="16">
    <source>
        <dbReference type="EMBL" id="GBC98906.1"/>
    </source>
</evidence>
<dbReference type="GO" id="GO:0009435">
    <property type="term" value="P:NAD+ biosynthetic process"/>
    <property type="evidence" value="ECO:0007669"/>
    <property type="project" value="UniProtKB-UniPathway"/>
</dbReference>
<keyword evidence="6" id="KW-0662">Pyridine nucleotide biosynthesis</keyword>
<comment type="subunit">
    <text evidence="4">Hexamer formed by 3 homodimers.</text>
</comment>
<dbReference type="InterPro" id="IPR027277">
    <property type="entry name" value="NadC/ModD"/>
</dbReference>
<comment type="similarity">
    <text evidence="3 12">Belongs to the NadC/ModD family.</text>
</comment>
<feature type="binding site" evidence="13">
    <location>
        <position position="98"/>
    </location>
    <ligand>
        <name>substrate</name>
    </ligand>
</feature>
<dbReference type="EMBL" id="BEHT01000017">
    <property type="protein sequence ID" value="GBC98906.1"/>
    <property type="molecule type" value="Genomic_DNA"/>
</dbReference>
<dbReference type="Gene3D" id="3.90.1170.20">
    <property type="entry name" value="Quinolinate phosphoribosyl transferase, N-terminal domain"/>
    <property type="match status" value="1"/>
</dbReference>
<comment type="function">
    <text evidence="1">Involved in the catabolism of quinolinic acid (QA).</text>
</comment>
<feature type="binding site" evidence="13">
    <location>
        <begin position="268"/>
        <end position="270"/>
    </location>
    <ligand>
        <name>substrate</name>
    </ligand>
</feature>
<dbReference type="InterPro" id="IPR022412">
    <property type="entry name" value="Quinolinate_PRibosylTrfase_N"/>
</dbReference>
<dbReference type="Pfam" id="PF01729">
    <property type="entry name" value="QRPTase_C"/>
    <property type="match status" value="1"/>
</dbReference>
<feature type="binding site" evidence="13">
    <location>
        <begin position="247"/>
        <end position="249"/>
    </location>
    <ligand>
        <name>substrate</name>
    </ligand>
</feature>
<dbReference type="FunFam" id="3.90.1170.20:FF:000001">
    <property type="entry name" value="Nicotinate-nucleotide diphosphorylase (Carboxylating)"/>
    <property type="match status" value="1"/>
</dbReference>
<evidence type="ECO:0000256" key="11">
    <source>
        <dbReference type="ARBA" id="ARBA00069173"/>
    </source>
</evidence>
<dbReference type="GO" id="GO:0005737">
    <property type="term" value="C:cytoplasm"/>
    <property type="evidence" value="ECO:0007669"/>
    <property type="project" value="TreeGrafter"/>
</dbReference>
<dbReference type="AlphaFoldDB" id="A0A2H5XCJ6"/>
<evidence type="ECO:0000256" key="4">
    <source>
        <dbReference type="ARBA" id="ARBA00011218"/>
    </source>
</evidence>
<feature type="domain" description="Quinolinate phosphoribosyl transferase N-terminal" evidence="15">
    <location>
        <begin position="23"/>
        <end position="108"/>
    </location>
</feature>
<dbReference type="Gene3D" id="3.20.20.70">
    <property type="entry name" value="Aldolase class I"/>
    <property type="match status" value="1"/>
</dbReference>
<dbReference type="InterPro" id="IPR004393">
    <property type="entry name" value="NadC"/>
</dbReference>
<dbReference type="UniPathway" id="UPA00253">
    <property type="reaction ID" value="UER00331"/>
</dbReference>
<keyword evidence="8 12" id="KW-0808">Transferase</keyword>
<accession>A0A2H5XCJ6</accession>
<evidence type="ECO:0000259" key="15">
    <source>
        <dbReference type="Pfam" id="PF02749"/>
    </source>
</evidence>
<reference evidence="17" key="1">
    <citation type="submission" date="2017-09" db="EMBL/GenBank/DDBJ databases">
        <title>Metaegenomics of thermophilic ammonia-oxidizing enrichment culture.</title>
        <authorList>
            <person name="Kato S."/>
            <person name="Suzuki K."/>
        </authorList>
    </citation>
    <scope>NUCLEOTIDE SEQUENCE [LARGE SCALE GENOMIC DNA]</scope>
</reference>
<comment type="caution">
    <text evidence="16">The sequence shown here is derived from an EMBL/GenBank/DDBJ whole genome shotgun (WGS) entry which is preliminary data.</text>
</comment>
<dbReference type="InterPro" id="IPR013785">
    <property type="entry name" value="Aldolase_TIM"/>
</dbReference>
<dbReference type="InterPro" id="IPR002638">
    <property type="entry name" value="Quinolinate_PRibosylTrfase_C"/>
</dbReference>
<dbReference type="EC" id="2.4.2.19" evidence="5"/>
<dbReference type="CDD" id="cd01572">
    <property type="entry name" value="QPRTase"/>
    <property type="match status" value="1"/>
</dbReference>
<dbReference type="PIRSF" id="PIRSF006250">
    <property type="entry name" value="NadC_ModD"/>
    <property type="match status" value="1"/>
</dbReference>
<evidence type="ECO:0000313" key="17">
    <source>
        <dbReference type="Proteomes" id="UP000236173"/>
    </source>
</evidence>
<feature type="domain" description="Quinolinate phosphoribosyl transferase C-terminal" evidence="14">
    <location>
        <begin position="110"/>
        <end position="283"/>
    </location>
</feature>
<evidence type="ECO:0000259" key="14">
    <source>
        <dbReference type="Pfam" id="PF01729"/>
    </source>
</evidence>
<evidence type="ECO:0000256" key="7">
    <source>
        <dbReference type="ARBA" id="ARBA00022676"/>
    </source>
</evidence>
<dbReference type="Proteomes" id="UP000236173">
    <property type="component" value="Unassembled WGS sequence"/>
</dbReference>